<feature type="binding site" evidence="12">
    <location>
        <begin position="20"/>
        <end position="25"/>
    </location>
    <ligand>
        <name>FAD</name>
        <dbReference type="ChEBI" id="CHEBI:57692"/>
    </ligand>
</feature>
<name>A0A379E6D5_9BACT</name>
<dbReference type="GO" id="GO:0002098">
    <property type="term" value="P:tRNA wobble uridine modification"/>
    <property type="evidence" value="ECO:0007669"/>
    <property type="project" value="InterPro"/>
</dbReference>
<dbReference type="InterPro" id="IPR026904">
    <property type="entry name" value="MnmG_C"/>
</dbReference>
<dbReference type="InterPro" id="IPR036188">
    <property type="entry name" value="FAD/NAD-bd_sf"/>
</dbReference>
<dbReference type="FunFam" id="1.10.150.570:FF:000001">
    <property type="entry name" value="tRNA uridine 5-carboxymethylaminomethyl modification enzyme MnmG"/>
    <property type="match status" value="1"/>
</dbReference>
<dbReference type="InterPro" id="IPR004416">
    <property type="entry name" value="MnmG"/>
</dbReference>
<evidence type="ECO:0000256" key="10">
    <source>
        <dbReference type="ARBA" id="ARBA00025948"/>
    </source>
</evidence>
<dbReference type="PANTHER" id="PTHR11806">
    <property type="entry name" value="GLUCOSE INHIBITED DIVISION PROTEIN A"/>
    <property type="match status" value="1"/>
</dbReference>
<evidence type="ECO:0000256" key="8">
    <source>
        <dbReference type="ARBA" id="ARBA00022827"/>
    </source>
</evidence>
<dbReference type="NCBIfam" id="TIGR00136">
    <property type="entry name" value="mnmG_gidA"/>
    <property type="match status" value="1"/>
</dbReference>
<keyword evidence="5 12" id="KW-0963">Cytoplasm</keyword>
<dbReference type="AlphaFoldDB" id="A0A379E6D5"/>
<comment type="subcellular location">
    <subcellularLocation>
        <location evidence="12">Cytoplasm</location>
    </subcellularLocation>
</comment>
<evidence type="ECO:0000256" key="3">
    <source>
        <dbReference type="ARBA" id="ARBA00007653"/>
    </source>
</evidence>
<evidence type="ECO:0000256" key="12">
    <source>
        <dbReference type="HAMAP-Rule" id="MF_00129"/>
    </source>
</evidence>
<evidence type="ECO:0000313" key="14">
    <source>
        <dbReference type="EMBL" id="SUB87884.1"/>
    </source>
</evidence>
<dbReference type="PROSITE" id="PS01280">
    <property type="entry name" value="GIDA_1"/>
    <property type="match status" value="1"/>
</dbReference>
<dbReference type="HAMAP" id="MF_00129">
    <property type="entry name" value="MnmG_GidA"/>
    <property type="match status" value="1"/>
</dbReference>
<dbReference type="InterPro" id="IPR047001">
    <property type="entry name" value="MnmG_C_subdom"/>
</dbReference>
<dbReference type="InterPro" id="IPR049312">
    <property type="entry name" value="GIDA_C_N"/>
</dbReference>
<sequence length="632" mass="70969">MPLYFCKKTMKFKYDVLVIGGGHAGCEAATAAANMGADTCLVTMDMNKIGQMSCNPAVGGIAKGQIVREIDALGGYMGLVTDATAIQFRMLNRSKGPAVWSPRAQCDRGKFIWEWRKRLDHTDHLDIFQDQADELLTENGKVLGVRTIWGICLYARTVIVTAGTFLNGLMHIGRRKVEGGRCAEPAVHHFTESITRHGIRSERMKTGTPVRIDRRSVHFDEMEPQPGETDYHQFSFFGPHRQLPQLPCWTCNTNEQVHEVLRSGLADSPLFNGQIQSTGPRYCPSIETKLVTFPDKHSHPLFLEPEGTDTNEMYLNGFSSSMPWEIQLEAIHRIPALRDAKIYRPGYAIEYDYFDPTQLKHSLESKVIDGLFFAGQVNGTTGYEEAGGQGTVAGINAALLCVGKAPFVMNRDESYIGVLIDDLTTKGVDEPYRMFTSRAEYRILLRQDDADARLTEQAYEIGIARRDRYEWWLQKKANINRITDFCNNTSVKPDVVNGLLEQLGTSPIKGAARITDLVARPQVNFKNLSAVVPALKGAIEASPNRQEEIAEAAEIKLKYKGYIDRERVFAEKMHRLEDIKIKGYFDYSRLHDLSTECRQKLERIQPETLAQASRIPGVSPSDINVLLVLMGR</sequence>
<dbReference type="Gene3D" id="1.10.10.1800">
    <property type="entry name" value="tRNA uridine 5-carboxymethylaminomethyl modification enzyme MnmG/GidA"/>
    <property type="match status" value="1"/>
</dbReference>
<comment type="similarity">
    <text evidence="3 12">Belongs to the MnmG family.</text>
</comment>
<evidence type="ECO:0000256" key="9">
    <source>
        <dbReference type="ARBA" id="ARBA00023027"/>
    </source>
</evidence>
<proteinExistence type="inferred from homology"/>
<keyword evidence="8 12" id="KW-0274">FAD</keyword>
<dbReference type="GO" id="GO:0030488">
    <property type="term" value="P:tRNA methylation"/>
    <property type="evidence" value="ECO:0007669"/>
    <property type="project" value="TreeGrafter"/>
</dbReference>
<dbReference type="InterPro" id="IPR020595">
    <property type="entry name" value="MnmG-rel_CS"/>
</dbReference>
<evidence type="ECO:0000256" key="5">
    <source>
        <dbReference type="ARBA" id="ARBA00022490"/>
    </source>
</evidence>
<gene>
    <name evidence="12 14" type="primary">mnmG</name>
    <name evidence="12" type="synonym">gidA</name>
    <name evidence="14" type="ORF">NCTC13067_01565</name>
</gene>
<comment type="caution">
    <text evidence="12">Lacks conserved residue(s) required for the propagation of feature annotation.</text>
</comment>
<accession>A0A379E6D5</accession>
<evidence type="ECO:0000256" key="2">
    <source>
        <dbReference type="ARBA" id="ARBA00003717"/>
    </source>
</evidence>
<organism evidence="14 15">
    <name type="scientific">Prevotella denticola</name>
    <dbReference type="NCBI Taxonomy" id="28129"/>
    <lineage>
        <taxon>Bacteria</taxon>
        <taxon>Pseudomonadati</taxon>
        <taxon>Bacteroidota</taxon>
        <taxon>Bacteroidia</taxon>
        <taxon>Bacteroidales</taxon>
        <taxon>Prevotellaceae</taxon>
        <taxon>Prevotella</taxon>
    </lineage>
</organism>
<dbReference type="FunFam" id="1.10.10.1800:FF:000003">
    <property type="entry name" value="tRNA uridine 5-carboxymethylaminomethyl modification enzyme MnmG"/>
    <property type="match status" value="1"/>
</dbReference>
<feature type="domain" description="tRNA uridine 5-carboxymethylaminomethyl modification enzyme C-terminal subdomain" evidence="13">
    <location>
        <begin position="557"/>
        <end position="628"/>
    </location>
</feature>
<dbReference type="InterPro" id="IPR044920">
    <property type="entry name" value="MnmG_C_subdom_sf"/>
</dbReference>
<keyword evidence="6 12" id="KW-0285">Flavoprotein</keyword>
<protein>
    <recommendedName>
        <fullName evidence="4 12">tRNA uridine 5-carboxymethylaminomethyl modification enzyme MnmG</fullName>
    </recommendedName>
    <alternativeName>
        <fullName evidence="11 12">Glucose-inhibited division protein A</fullName>
    </alternativeName>
</protein>
<dbReference type="PANTHER" id="PTHR11806:SF0">
    <property type="entry name" value="PROTEIN MTO1 HOMOLOG, MITOCHONDRIAL"/>
    <property type="match status" value="1"/>
</dbReference>
<keyword evidence="7 12" id="KW-0819">tRNA processing</keyword>
<evidence type="ECO:0000313" key="15">
    <source>
        <dbReference type="Proteomes" id="UP000255469"/>
    </source>
</evidence>
<evidence type="ECO:0000256" key="4">
    <source>
        <dbReference type="ARBA" id="ARBA00020461"/>
    </source>
</evidence>
<evidence type="ECO:0000256" key="6">
    <source>
        <dbReference type="ARBA" id="ARBA00022630"/>
    </source>
</evidence>
<evidence type="ECO:0000259" key="13">
    <source>
        <dbReference type="SMART" id="SM01228"/>
    </source>
</evidence>
<dbReference type="InterPro" id="IPR040131">
    <property type="entry name" value="MnmG_N"/>
</dbReference>
<dbReference type="EMBL" id="UGTM01000001">
    <property type="protein sequence ID" value="SUB87884.1"/>
    <property type="molecule type" value="Genomic_DNA"/>
</dbReference>
<evidence type="ECO:0000256" key="1">
    <source>
        <dbReference type="ARBA" id="ARBA00001974"/>
    </source>
</evidence>
<dbReference type="Pfam" id="PF21680">
    <property type="entry name" value="GIDA_C_1st"/>
    <property type="match status" value="1"/>
</dbReference>
<dbReference type="Pfam" id="PF01134">
    <property type="entry name" value="GIDA"/>
    <property type="match status" value="1"/>
</dbReference>
<dbReference type="SMART" id="SM01228">
    <property type="entry name" value="GIDA_assoc_3"/>
    <property type="match status" value="1"/>
</dbReference>
<comment type="subunit">
    <text evidence="10 12">Homodimer. Heterotetramer of two MnmE and two MnmG subunits.</text>
</comment>
<dbReference type="Gene3D" id="3.50.50.60">
    <property type="entry name" value="FAD/NAD(P)-binding domain"/>
    <property type="match status" value="2"/>
</dbReference>
<evidence type="ECO:0000256" key="7">
    <source>
        <dbReference type="ARBA" id="ARBA00022694"/>
    </source>
</evidence>
<reference evidence="14 15" key="1">
    <citation type="submission" date="2018-06" db="EMBL/GenBank/DDBJ databases">
        <authorList>
            <consortium name="Pathogen Informatics"/>
            <person name="Doyle S."/>
        </authorList>
    </citation>
    <scope>NUCLEOTIDE SEQUENCE [LARGE SCALE GENOMIC DNA]</scope>
    <source>
        <strain evidence="14 15">NCTC13067</strain>
    </source>
</reference>
<dbReference type="SUPFAM" id="SSF51905">
    <property type="entry name" value="FAD/NAD(P)-binding domain"/>
    <property type="match status" value="1"/>
</dbReference>
<feature type="binding site" evidence="12">
    <location>
        <begin position="279"/>
        <end position="293"/>
    </location>
    <ligand>
        <name>NAD(+)</name>
        <dbReference type="ChEBI" id="CHEBI:57540"/>
    </ligand>
</feature>
<keyword evidence="9 12" id="KW-0520">NAD</keyword>
<dbReference type="FunFam" id="3.50.50.60:FF:000002">
    <property type="entry name" value="tRNA uridine 5-carboxymethylaminomethyl modification enzyme MnmG"/>
    <property type="match status" value="1"/>
</dbReference>
<dbReference type="Proteomes" id="UP000255469">
    <property type="component" value="Unassembled WGS sequence"/>
</dbReference>
<evidence type="ECO:0000256" key="11">
    <source>
        <dbReference type="ARBA" id="ARBA00031800"/>
    </source>
</evidence>
<dbReference type="Pfam" id="PF13932">
    <property type="entry name" value="SAM_GIDA_C"/>
    <property type="match status" value="1"/>
</dbReference>
<dbReference type="GO" id="GO:0050660">
    <property type="term" value="F:flavin adenine dinucleotide binding"/>
    <property type="evidence" value="ECO:0007669"/>
    <property type="project" value="UniProtKB-UniRule"/>
</dbReference>
<comment type="cofactor">
    <cofactor evidence="1 12">
        <name>FAD</name>
        <dbReference type="ChEBI" id="CHEBI:57692"/>
    </cofactor>
</comment>
<dbReference type="Gene3D" id="1.10.150.570">
    <property type="entry name" value="GidA associated domain, C-terminal subdomain"/>
    <property type="match status" value="1"/>
</dbReference>
<dbReference type="GO" id="GO:0005829">
    <property type="term" value="C:cytosol"/>
    <property type="evidence" value="ECO:0007669"/>
    <property type="project" value="TreeGrafter"/>
</dbReference>
<comment type="function">
    <text evidence="2 12">NAD-binding protein involved in the addition of a carboxymethylaminomethyl (cmnm) group at the wobble position (U34) of certain tRNAs, forming tRNA-cmnm(5)s(2)U34.</text>
</comment>
<dbReference type="InterPro" id="IPR002218">
    <property type="entry name" value="MnmG-rel"/>
</dbReference>